<protein>
    <submittedName>
        <fullName evidence="1">Uncharacterized protein</fullName>
    </submittedName>
</protein>
<dbReference type="Proteomes" id="UP000008820">
    <property type="component" value="Chromosome 2"/>
</dbReference>
<accession>A0A6I8U6S1</accession>
<reference evidence="1" key="2">
    <citation type="submission" date="2020-05" db="UniProtKB">
        <authorList>
            <consortium name="EnsemblMetazoa"/>
        </authorList>
    </citation>
    <scope>IDENTIFICATION</scope>
    <source>
        <strain evidence="1">LVP_AGWG</strain>
    </source>
</reference>
<reference evidence="1 2" key="1">
    <citation type="submission" date="2017-06" db="EMBL/GenBank/DDBJ databases">
        <title>Aedes aegypti genome working group (AGWG) sequencing and assembly.</title>
        <authorList>
            <consortium name="Aedes aegypti Genome Working Group (AGWG)"/>
            <person name="Matthews B.J."/>
        </authorList>
    </citation>
    <scope>NUCLEOTIDE SEQUENCE [LARGE SCALE GENOMIC DNA]</scope>
    <source>
        <strain evidence="1 2">LVP_AGWG</strain>
    </source>
</reference>
<evidence type="ECO:0000313" key="2">
    <source>
        <dbReference type="Proteomes" id="UP000008820"/>
    </source>
</evidence>
<dbReference type="EnsemblMetazoa" id="AAEL023926-RA">
    <property type="protein sequence ID" value="AAEL023926-PA"/>
    <property type="gene ID" value="AAEL023926"/>
</dbReference>
<organism evidence="1 2">
    <name type="scientific">Aedes aegypti</name>
    <name type="common">Yellowfever mosquito</name>
    <name type="synonym">Culex aegypti</name>
    <dbReference type="NCBI Taxonomy" id="7159"/>
    <lineage>
        <taxon>Eukaryota</taxon>
        <taxon>Metazoa</taxon>
        <taxon>Ecdysozoa</taxon>
        <taxon>Arthropoda</taxon>
        <taxon>Hexapoda</taxon>
        <taxon>Insecta</taxon>
        <taxon>Pterygota</taxon>
        <taxon>Neoptera</taxon>
        <taxon>Endopterygota</taxon>
        <taxon>Diptera</taxon>
        <taxon>Nematocera</taxon>
        <taxon>Culicoidea</taxon>
        <taxon>Culicidae</taxon>
        <taxon>Culicinae</taxon>
        <taxon>Aedini</taxon>
        <taxon>Aedes</taxon>
        <taxon>Stegomyia</taxon>
    </lineage>
</organism>
<evidence type="ECO:0000313" key="1">
    <source>
        <dbReference type="EnsemblMetazoa" id="AAEL023926-PA"/>
    </source>
</evidence>
<name>A0A6I8U6S1_AEDAE</name>
<keyword evidence="2" id="KW-1185">Reference proteome</keyword>
<dbReference type="AlphaFoldDB" id="A0A6I8U6S1"/>
<sequence>MMDMQLRTMIKFNGYWMAISWGMVVVWWTSLMLDPEQSHGYVKAHNIRYGGIPAMIFGIIWILTCATLVFGIYKESLFLLCPFASMFLIEFCMVLCRDVYLMSSDHSIDETILFNLSAPNETSMPLLLFAVPNMAFSLLALMQIFRYRRNDNQDTTLIVTTKY</sequence>
<gene>
    <name evidence="1" type="primary">110675572</name>
</gene>
<dbReference type="InParanoid" id="A0A6I8U6S1"/>
<proteinExistence type="predicted"/>